<dbReference type="SUPFAM" id="SSF46785">
    <property type="entry name" value="Winged helix' DNA-binding domain"/>
    <property type="match status" value="1"/>
</dbReference>
<reference evidence="6" key="1">
    <citation type="submission" date="2023-06" db="EMBL/GenBank/DDBJ databases">
        <authorList>
            <person name="Zhang S."/>
        </authorList>
    </citation>
    <scope>NUCLEOTIDE SEQUENCE</scope>
    <source>
        <strain evidence="6">SG2303</strain>
    </source>
</reference>
<keyword evidence="7" id="KW-1185">Reference proteome</keyword>
<proteinExistence type="inferred from homology"/>
<keyword evidence="3" id="KW-0238">DNA-binding</keyword>
<accession>A0ABT7XV64</accession>
<name>A0ABT7XV64_9NEIS</name>
<dbReference type="Pfam" id="PF03466">
    <property type="entry name" value="LysR_substrate"/>
    <property type="match status" value="1"/>
</dbReference>
<comment type="caution">
    <text evidence="6">The sequence shown here is derived from an EMBL/GenBank/DDBJ whole genome shotgun (WGS) entry which is preliminary data.</text>
</comment>
<dbReference type="RefSeq" id="WP_289832062.1">
    <property type="nucleotide sequence ID" value="NZ_JAUEDK010000067.1"/>
</dbReference>
<dbReference type="Gene3D" id="1.10.10.10">
    <property type="entry name" value="Winged helix-like DNA-binding domain superfamily/Winged helix DNA-binding domain"/>
    <property type="match status" value="1"/>
</dbReference>
<evidence type="ECO:0000256" key="4">
    <source>
        <dbReference type="ARBA" id="ARBA00023163"/>
    </source>
</evidence>
<keyword evidence="4" id="KW-0804">Transcription</keyword>
<dbReference type="Gene3D" id="3.40.190.10">
    <property type="entry name" value="Periplasmic binding protein-like II"/>
    <property type="match status" value="2"/>
</dbReference>
<dbReference type="SUPFAM" id="SSF53850">
    <property type="entry name" value="Periplasmic binding protein-like II"/>
    <property type="match status" value="1"/>
</dbReference>
<keyword evidence="2" id="KW-0805">Transcription regulation</keyword>
<dbReference type="PRINTS" id="PR00039">
    <property type="entry name" value="HTHLYSR"/>
</dbReference>
<evidence type="ECO:0000256" key="2">
    <source>
        <dbReference type="ARBA" id="ARBA00023015"/>
    </source>
</evidence>
<dbReference type="PANTHER" id="PTHR30537">
    <property type="entry name" value="HTH-TYPE TRANSCRIPTIONAL REGULATOR"/>
    <property type="match status" value="1"/>
</dbReference>
<feature type="domain" description="HTH lysR-type" evidence="5">
    <location>
        <begin position="9"/>
        <end position="66"/>
    </location>
</feature>
<evidence type="ECO:0000256" key="1">
    <source>
        <dbReference type="ARBA" id="ARBA00009437"/>
    </source>
</evidence>
<evidence type="ECO:0000313" key="6">
    <source>
        <dbReference type="EMBL" id="MDN0077424.1"/>
    </source>
</evidence>
<organism evidence="6 7">
    <name type="scientific">Crenobacter oryzisoli</name>
    <dbReference type="NCBI Taxonomy" id="3056844"/>
    <lineage>
        <taxon>Bacteria</taxon>
        <taxon>Pseudomonadati</taxon>
        <taxon>Pseudomonadota</taxon>
        <taxon>Betaproteobacteria</taxon>
        <taxon>Neisseriales</taxon>
        <taxon>Neisseriaceae</taxon>
        <taxon>Crenobacter</taxon>
    </lineage>
</organism>
<dbReference type="Pfam" id="PF00126">
    <property type="entry name" value="HTH_1"/>
    <property type="match status" value="1"/>
</dbReference>
<dbReference type="InterPro" id="IPR000847">
    <property type="entry name" value="LysR_HTH_N"/>
</dbReference>
<dbReference type="CDD" id="cd08432">
    <property type="entry name" value="PBP2_GcdR_TrpI_HvrB_AmpR_like"/>
    <property type="match status" value="1"/>
</dbReference>
<evidence type="ECO:0000313" key="7">
    <source>
        <dbReference type="Proteomes" id="UP001168540"/>
    </source>
</evidence>
<dbReference type="InterPro" id="IPR036388">
    <property type="entry name" value="WH-like_DNA-bd_sf"/>
</dbReference>
<protein>
    <submittedName>
        <fullName evidence="6">LysR substrate-binding domain-containing protein</fullName>
    </submittedName>
</protein>
<dbReference type="EMBL" id="JAUEDK010000067">
    <property type="protein sequence ID" value="MDN0077424.1"/>
    <property type="molecule type" value="Genomic_DNA"/>
</dbReference>
<sequence>MSRYLRHLPPLETLIVFEAVVRCGSFTRAATELFVTQSAVSKQIRTLEDSLKVALFERRPRGIELTAAGTKLYAEVSTQLEALLRTVTNLRAGRNGNTITVACTHAVAQYWLFPRLVEFSRNHPGITVNIHAGNDIGETSVAEHDFGILYGGGQWTSLAATPLFPEVVYPVCSRTLLVPEVHTVEELSQLPLIQLDASAWNCLDWRDWFHHFEFDYTPPAGATTFNQVTLALNAVLQGMGIGLGWEFMVHELVDKGELARVGPFAFTTGQADYLVHARHKSLSAAAECFRDWLVQSVAHQ</sequence>
<dbReference type="PROSITE" id="PS50931">
    <property type="entry name" value="HTH_LYSR"/>
    <property type="match status" value="1"/>
</dbReference>
<dbReference type="InterPro" id="IPR005119">
    <property type="entry name" value="LysR_subst-bd"/>
</dbReference>
<dbReference type="InterPro" id="IPR036390">
    <property type="entry name" value="WH_DNA-bd_sf"/>
</dbReference>
<evidence type="ECO:0000256" key="3">
    <source>
        <dbReference type="ARBA" id="ARBA00023125"/>
    </source>
</evidence>
<evidence type="ECO:0000259" key="5">
    <source>
        <dbReference type="PROSITE" id="PS50931"/>
    </source>
</evidence>
<dbReference type="PANTHER" id="PTHR30537:SF26">
    <property type="entry name" value="GLYCINE CLEAVAGE SYSTEM TRANSCRIPTIONAL ACTIVATOR"/>
    <property type="match status" value="1"/>
</dbReference>
<comment type="similarity">
    <text evidence="1">Belongs to the LysR transcriptional regulatory family.</text>
</comment>
<gene>
    <name evidence="6" type="ORF">QU481_21595</name>
</gene>
<dbReference type="Proteomes" id="UP001168540">
    <property type="component" value="Unassembled WGS sequence"/>
</dbReference>
<dbReference type="InterPro" id="IPR058163">
    <property type="entry name" value="LysR-type_TF_proteobact-type"/>
</dbReference>